<evidence type="ECO:0000313" key="4">
    <source>
        <dbReference type="Proteomes" id="UP000180166"/>
    </source>
</evidence>
<protein>
    <submittedName>
        <fullName evidence="3">Uncharacterized protein</fullName>
    </submittedName>
</protein>
<feature type="compositionally biased region" description="Basic and acidic residues" evidence="1">
    <location>
        <begin position="80"/>
        <end position="96"/>
    </location>
</feature>
<feature type="compositionally biased region" description="Low complexity" evidence="1">
    <location>
        <begin position="121"/>
        <end position="137"/>
    </location>
</feature>
<gene>
    <name evidence="3" type="ORF">NS506_01038</name>
</gene>
<dbReference type="EMBL" id="CP017839">
    <property type="protein sequence ID" value="APA95112.1"/>
    <property type="molecule type" value="Genomic_DNA"/>
</dbReference>
<keyword evidence="2" id="KW-0472">Membrane</keyword>
<feature type="transmembrane region" description="Helical" evidence="2">
    <location>
        <begin position="534"/>
        <end position="552"/>
    </location>
</feature>
<accession>A0ABC8AM80</accession>
<feature type="compositionally biased region" description="Basic and acidic residues" evidence="1">
    <location>
        <begin position="104"/>
        <end position="113"/>
    </location>
</feature>
<feature type="region of interest" description="Disordered" evidence="1">
    <location>
        <begin position="1"/>
        <end position="150"/>
    </location>
</feature>
<evidence type="ECO:0000256" key="1">
    <source>
        <dbReference type="SAM" id="MobiDB-lite"/>
    </source>
</evidence>
<sequence length="644" mass="68079">MAARPARATLPGPATFPPSATGAGDPPVRAGDAADLELPPPVRVPAVRAEASGPGGADSESRPDSDFSALERPPPTANDDADRALVPEPDGGRPERLAAQPDSGPDRDERPDRVVAGLELPPSVRVAAVPVPPSAESGGDREPTGRGGLSAAAESVVMRWNPHGFALLCAVAGADPEPERTIALVGGDESHAAALRVELARFRPQVDFTVVAEGVDAHGDRRAGIGERFGADRRPYSVALVVLDAGALIGAELVGRVRELLADGTRIVFALDGIHAHREWRKVRKLDAELLAEVGGGEEIVPVSARMAAVGRGLGDAALVDRSGVGLLHARLVAAVGAGAVGDQVEIVRERVVAQTRRRIEAQAGKVREGADVAVLREERARLLAVNDGGRGSAMAVVRNRLQLARVDLLHEVGARIRGLHTELRGEIDGLQRGAHANFPCLVSESVEKLTRELDATIRCRIGELCRQVEESVAGEWHISFPPPAERVARAVVTPGPRLRGVEDHLVIALGASAGFGLGRLAMAPLALLRAFDYAIMPVGLLLGAAVASWVVRARRHLAEGAHLRQWVADRLVDARAELEQRVATALVDVEERLTDEVLGSATARLVETDLRVGELEAQLRQAAVRRPALLQACERDLAALEFA</sequence>
<reference evidence="3 4" key="1">
    <citation type="submission" date="2016-10" db="EMBL/GenBank/DDBJ databases">
        <title>Genome sequence of Nocardia seriolae strain EM150506, isolated from Anguila japonica.</title>
        <authorList>
            <person name="Han H.-J."/>
        </authorList>
    </citation>
    <scope>NUCLEOTIDE SEQUENCE [LARGE SCALE GENOMIC DNA]</scope>
    <source>
        <strain evidence="3 4">EM150506</strain>
    </source>
</reference>
<proteinExistence type="predicted"/>
<keyword evidence="2" id="KW-0812">Transmembrane</keyword>
<dbReference type="KEGG" id="nsr:NS506_01038"/>
<evidence type="ECO:0000313" key="3">
    <source>
        <dbReference type="EMBL" id="APA95112.1"/>
    </source>
</evidence>
<evidence type="ECO:0000256" key="2">
    <source>
        <dbReference type="SAM" id="Phobius"/>
    </source>
</evidence>
<dbReference type="Proteomes" id="UP000180166">
    <property type="component" value="Chromosome"/>
</dbReference>
<name>A0ABC8AM80_9NOCA</name>
<dbReference type="AlphaFoldDB" id="A0ABC8AM80"/>
<keyword evidence="2" id="KW-1133">Transmembrane helix</keyword>
<organism evidence="3 4">
    <name type="scientific">Nocardia seriolae</name>
    <dbReference type="NCBI Taxonomy" id="37332"/>
    <lineage>
        <taxon>Bacteria</taxon>
        <taxon>Bacillati</taxon>
        <taxon>Actinomycetota</taxon>
        <taxon>Actinomycetes</taxon>
        <taxon>Mycobacteriales</taxon>
        <taxon>Nocardiaceae</taxon>
        <taxon>Nocardia</taxon>
    </lineage>
</organism>